<dbReference type="EMBL" id="UOFR01000028">
    <property type="protein sequence ID" value="VAW94486.1"/>
    <property type="molecule type" value="Genomic_DNA"/>
</dbReference>
<dbReference type="PANTHER" id="PTHR35566:SF1">
    <property type="entry name" value="TYPE VI SECRETION SYSTEM BASEPLATE COMPONENT TSSK1"/>
    <property type="match status" value="1"/>
</dbReference>
<reference evidence="1" key="1">
    <citation type="submission" date="2018-06" db="EMBL/GenBank/DDBJ databases">
        <authorList>
            <person name="Zhirakovskaya E."/>
        </authorList>
    </citation>
    <scope>NUCLEOTIDE SEQUENCE</scope>
</reference>
<sequence length="446" mass="50995">MKSLRKVIWAEGMFLGQQHFQLWDQYYESYQNLQARSTAPLSWGVLSYDIDEEALENGQFRLSQCQVIFPDGRVVSYDISEDAPLALDLKGGHSEKIDLYICLPANRNASGINGYRDNGALCAWNTDYTRVSDENDPNRQREVMLGRPNLILLSGEESRENFASLQIAELVNDGDDNYTLVEDFIPTSARMNASPRLISMMQSILELFSSKARVLNEQRKQMSAQIATFGHTDVSNFLVLQTLSGAIPVLRHFKDNPQLHPEQLYQLLVRVIGQLCPFSFDIDVHGVPKYRHNDLTKTFDAIEQQMRGLIDVAMPDKMATLQLTKEADLLWSIDNIDSKHLKGNDFYIAVLSPMDDPMWVKHFEKIVKVGARADIEMIVASAMPGVRMVHMQRPPSNLPIKSGYEYFRVERKGDFWKRINSERTLGVYLPKAFRKIKMEIVLVPRD</sequence>
<dbReference type="AlphaFoldDB" id="A0A3B1AP65"/>
<accession>A0A3B1AP65</accession>
<name>A0A3B1AP65_9ZZZZ</name>
<evidence type="ECO:0000313" key="1">
    <source>
        <dbReference type="EMBL" id="VAW94486.1"/>
    </source>
</evidence>
<gene>
    <name evidence="1" type="ORF">MNBD_GAMMA21-2139</name>
</gene>
<organism evidence="1">
    <name type="scientific">hydrothermal vent metagenome</name>
    <dbReference type="NCBI Taxonomy" id="652676"/>
    <lineage>
        <taxon>unclassified sequences</taxon>
        <taxon>metagenomes</taxon>
        <taxon>ecological metagenomes</taxon>
    </lineage>
</organism>
<protein>
    <submittedName>
        <fullName evidence="1">Uncharacterized protein ImpJ/VasE</fullName>
    </submittedName>
</protein>
<proteinExistence type="predicted"/>
<dbReference type="Pfam" id="PF05936">
    <property type="entry name" value="T6SS_VasE"/>
    <property type="match status" value="1"/>
</dbReference>
<dbReference type="NCBIfam" id="TIGR03353">
    <property type="entry name" value="VI_chp_4"/>
    <property type="match status" value="1"/>
</dbReference>
<dbReference type="PANTHER" id="PTHR35566">
    <property type="entry name" value="BLR3599 PROTEIN"/>
    <property type="match status" value="1"/>
</dbReference>
<dbReference type="InterPro" id="IPR010263">
    <property type="entry name" value="T6SS_TssK"/>
</dbReference>